<sequence length="457" mass="49348">MITSPRVVSFVAASMILLAFAASSAPLPQGVDRATMLRGEYLATAADCNACHRSPQAGGPDYAGGLPLASPMGEIIGPNITPAVKYGIGQYSEADFKRALVDGVRRDGSYLYPAMPYTAYRGMTESDLHALYVYFMNGVAPVEQPVAATKLAFPFSVRQTMWFWNMLYREQPQPVTALNSDALKNGYYLVDVLGHCSVCHSPRNFLMAEDSDQRFTGGSLGGWFAPNITQDKISGLGGWSDAELTQYLKTGHVQGKGAAAGGMGEAVEYSLSSMSDKDLQDMVTYLRQIPPVRNAAEERAAWQHGPGDRAESAANLDAGQKLYASACATCHRLQGEGAYADHFPSLTHNSTTGSLRADNMVMVILDGVNRQGPFTPITMPGFRHTLNDGQIADLTNYIAQRFGNPALNVTEAFVASQRNGGEAPLIIRLLPWAYGIAIVIVLGGLALWLRKRPARNK</sequence>
<reference evidence="14 15" key="1">
    <citation type="submission" date="2018-07" db="EMBL/GenBank/DDBJ databases">
        <title>Genomic Encyclopedia of Type Strains, Phase IV (KMG-IV): sequencing the most valuable type-strain genomes for metagenomic binning, comparative biology and taxonomic classification.</title>
        <authorList>
            <person name="Goeker M."/>
        </authorList>
    </citation>
    <scope>NUCLEOTIDE SEQUENCE [LARGE SCALE GENOMIC DNA]</scope>
    <source>
        <strain evidence="14 15">DSM 103736</strain>
    </source>
</reference>
<keyword evidence="11" id="KW-0812">Transmembrane</keyword>
<feature type="binding site" description="covalent" evidence="9">
    <location>
        <position position="48"/>
    </location>
    <ligand>
        <name>heme c</name>
        <dbReference type="ChEBI" id="CHEBI:61717"/>
        <label>1</label>
    </ligand>
</feature>
<comment type="cofactor">
    <cofactor evidence="9">
        <name>heme c</name>
        <dbReference type="ChEBI" id="CHEBI:61717"/>
    </cofactor>
    <text evidence="9">Binds 3 heme c groups covalently per subunit.</text>
</comment>
<gene>
    <name evidence="14" type="ORF">C8D90_103300</name>
</gene>
<evidence type="ECO:0000256" key="1">
    <source>
        <dbReference type="ARBA" id="ARBA00004236"/>
    </source>
</evidence>
<dbReference type="Gene3D" id="1.10.760.10">
    <property type="entry name" value="Cytochrome c-like domain"/>
    <property type="match status" value="2"/>
</dbReference>
<keyword evidence="5 12" id="KW-0732">Signal</keyword>
<organism evidence="14 15">
    <name type="scientific">Enterobacillus tribolii</name>
    <dbReference type="NCBI Taxonomy" id="1487935"/>
    <lineage>
        <taxon>Bacteria</taxon>
        <taxon>Pseudomonadati</taxon>
        <taxon>Pseudomonadota</taxon>
        <taxon>Gammaproteobacteria</taxon>
        <taxon>Enterobacterales</taxon>
        <taxon>Hafniaceae</taxon>
        <taxon>Enterobacillus</taxon>
    </lineage>
</organism>
<evidence type="ECO:0000256" key="12">
    <source>
        <dbReference type="SAM" id="SignalP"/>
    </source>
</evidence>
<evidence type="ECO:0000313" key="15">
    <source>
        <dbReference type="Proteomes" id="UP000254848"/>
    </source>
</evidence>
<dbReference type="GO" id="GO:0016614">
    <property type="term" value="F:oxidoreductase activity, acting on CH-OH group of donors"/>
    <property type="evidence" value="ECO:0007669"/>
    <property type="project" value="InterPro"/>
</dbReference>
<feature type="binding site" description="axial binding residue" evidence="10">
    <location>
        <position position="331"/>
    </location>
    <ligand>
        <name>heme c</name>
        <dbReference type="ChEBI" id="CHEBI:61717"/>
        <label>3</label>
    </ligand>
    <ligandPart>
        <name>Fe</name>
        <dbReference type="ChEBI" id="CHEBI:18248"/>
    </ligandPart>
</feature>
<name>A0A370QUI0_9GAMM</name>
<dbReference type="InterPro" id="IPR014353">
    <property type="entry name" value="Membr-bd_ADH_cyt_c"/>
</dbReference>
<evidence type="ECO:0000256" key="3">
    <source>
        <dbReference type="ARBA" id="ARBA00022617"/>
    </source>
</evidence>
<dbReference type="InterPro" id="IPR009056">
    <property type="entry name" value="Cyt_c-like_dom"/>
</dbReference>
<feature type="binding site" description="covalent" evidence="9">
    <location>
        <position position="51"/>
    </location>
    <ligand>
        <name>heme c</name>
        <dbReference type="ChEBI" id="CHEBI:61717"/>
        <label>1</label>
    </ligand>
</feature>
<dbReference type="GO" id="GO:0009055">
    <property type="term" value="F:electron transfer activity"/>
    <property type="evidence" value="ECO:0007669"/>
    <property type="project" value="InterPro"/>
</dbReference>
<keyword evidence="15" id="KW-1185">Reference proteome</keyword>
<evidence type="ECO:0000256" key="4">
    <source>
        <dbReference type="ARBA" id="ARBA00022723"/>
    </source>
</evidence>
<feature type="chain" id="PRO_5016697347" evidence="12">
    <location>
        <begin position="22"/>
        <end position="457"/>
    </location>
</feature>
<evidence type="ECO:0000256" key="2">
    <source>
        <dbReference type="ARBA" id="ARBA00022475"/>
    </source>
</evidence>
<proteinExistence type="predicted"/>
<dbReference type="GO" id="GO:0020037">
    <property type="term" value="F:heme binding"/>
    <property type="evidence" value="ECO:0007669"/>
    <property type="project" value="InterPro"/>
</dbReference>
<protein>
    <submittedName>
        <fullName evidence="14">Mono/diheme cytochrome c family protein</fullName>
    </submittedName>
</protein>
<feature type="binding site" description="covalent" evidence="9">
    <location>
        <position position="196"/>
    </location>
    <ligand>
        <name>heme c</name>
        <dbReference type="ChEBI" id="CHEBI:61717"/>
        <label>2</label>
    </ligand>
</feature>
<feature type="domain" description="Cytochrome c" evidence="13">
    <location>
        <begin position="314"/>
        <end position="402"/>
    </location>
</feature>
<feature type="binding site" description="covalent" evidence="9">
    <location>
        <position position="330"/>
    </location>
    <ligand>
        <name>heme c</name>
        <dbReference type="ChEBI" id="CHEBI:61717"/>
        <label>3</label>
    </ligand>
</feature>
<feature type="binding site" description="axial binding residue" evidence="10">
    <location>
        <position position="52"/>
    </location>
    <ligand>
        <name>heme c</name>
        <dbReference type="ChEBI" id="CHEBI:61717"/>
        <label>1</label>
    </ligand>
    <ligandPart>
        <name>Fe</name>
        <dbReference type="ChEBI" id="CHEBI:18248"/>
    </ligandPart>
</feature>
<keyword evidence="8 11" id="KW-0472">Membrane</keyword>
<keyword evidence="3 9" id="KW-0349">Heme</keyword>
<keyword evidence="6" id="KW-0677">Repeat</keyword>
<keyword evidence="11" id="KW-1133">Transmembrane helix</keyword>
<feature type="transmembrane region" description="Helical" evidence="11">
    <location>
        <begin position="429"/>
        <end position="449"/>
    </location>
</feature>
<dbReference type="InterPro" id="IPR036909">
    <property type="entry name" value="Cyt_c-like_dom_sf"/>
</dbReference>
<evidence type="ECO:0000256" key="8">
    <source>
        <dbReference type="ARBA" id="ARBA00023136"/>
    </source>
</evidence>
<feature type="binding site" description="covalent" evidence="9">
    <location>
        <position position="199"/>
    </location>
    <ligand>
        <name>heme c</name>
        <dbReference type="ChEBI" id="CHEBI:61717"/>
        <label>2</label>
    </ligand>
</feature>
<dbReference type="PROSITE" id="PS51007">
    <property type="entry name" value="CYTC"/>
    <property type="match status" value="2"/>
</dbReference>
<evidence type="ECO:0000256" key="5">
    <source>
        <dbReference type="ARBA" id="ARBA00022729"/>
    </source>
</evidence>
<dbReference type="Pfam" id="PF00034">
    <property type="entry name" value="Cytochrom_C"/>
    <property type="match status" value="1"/>
</dbReference>
<feature type="domain" description="Cytochrome c" evidence="13">
    <location>
        <begin position="34"/>
        <end position="290"/>
    </location>
</feature>
<comment type="subcellular location">
    <subcellularLocation>
        <location evidence="1">Cell membrane</location>
    </subcellularLocation>
</comment>
<dbReference type="GO" id="GO:0005886">
    <property type="term" value="C:plasma membrane"/>
    <property type="evidence" value="ECO:0007669"/>
    <property type="project" value="UniProtKB-SubCell"/>
</dbReference>
<dbReference type="Proteomes" id="UP000254848">
    <property type="component" value="Unassembled WGS sequence"/>
</dbReference>
<evidence type="ECO:0000259" key="13">
    <source>
        <dbReference type="PROSITE" id="PS51007"/>
    </source>
</evidence>
<evidence type="ECO:0000313" key="14">
    <source>
        <dbReference type="EMBL" id="RDK92907.1"/>
    </source>
</evidence>
<dbReference type="GO" id="GO:0005506">
    <property type="term" value="F:iron ion binding"/>
    <property type="evidence" value="ECO:0007669"/>
    <property type="project" value="InterPro"/>
</dbReference>
<evidence type="ECO:0000256" key="6">
    <source>
        <dbReference type="ARBA" id="ARBA00022737"/>
    </source>
</evidence>
<feature type="binding site" description="axial binding residue" evidence="10">
    <location>
        <position position="200"/>
    </location>
    <ligand>
        <name>heme c</name>
        <dbReference type="ChEBI" id="CHEBI:61717"/>
        <label>2</label>
    </ligand>
    <ligandPart>
        <name>Fe</name>
        <dbReference type="ChEBI" id="CHEBI:18248"/>
    </ligandPart>
</feature>
<evidence type="ECO:0000256" key="7">
    <source>
        <dbReference type="ARBA" id="ARBA00023004"/>
    </source>
</evidence>
<dbReference type="PANTHER" id="PTHR35008:SF8">
    <property type="entry name" value="ALCOHOL DEHYDROGENASE CYTOCHROME C SUBUNIT"/>
    <property type="match status" value="1"/>
</dbReference>
<dbReference type="EMBL" id="QRAP01000003">
    <property type="protein sequence ID" value="RDK92907.1"/>
    <property type="molecule type" value="Genomic_DNA"/>
</dbReference>
<evidence type="ECO:0000256" key="9">
    <source>
        <dbReference type="PIRSR" id="PIRSR000018-50"/>
    </source>
</evidence>
<dbReference type="SUPFAM" id="SSF46626">
    <property type="entry name" value="Cytochrome c"/>
    <property type="match status" value="3"/>
</dbReference>
<feature type="signal peptide" evidence="12">
    <location>
        <begin position="1"/>
        <end position="21"/>
    </location>
</feature>
<feature type="binding site" description="covalent" evidence="9">
    <location>
        <position position="327"/>
    </location>
    <ligand>
        <name>heme c</name>
        <dbReference type="ChEBI" id="CHEBI:61717"/>
        <label>3</label>
    </ligand>
</feature>
<keyword evidence="2" id="KW-1003">Cell membrane</keyword>
<dbReference type="AlphaFoldDB" id="A0A370QUI0"/>
<accession>A0A370QUI0</accession>
<dbReference type="InterPro" id="IPR051459">
    <property type="entry name" value="Cytochrome_c-type_DH"/>
</dbReference>
<dbReference type="RefSeq" id="WP_230472988.1">
    <property type="nucleotide sequence ID" value="NZ_QRAP01000003.1"/>
</dbReference>
<dbReference type="PIRSF" id="PIRSF000018">
    <property type="entry name" value="Mb_ADH_cyt_c"/>
    <property type="match status" value="1"/>
</dbReference>
<comment type="caution">
    <text evidence="14">The sequence shown here is derived from an EMBL/GenBank/DDBJ whole genome shotgun (WGS) entry which is preliminary data.</text>
</comment>
<evidence type="ECO:0000256" key="10">
    <source>
        <dbReference type="PIRSR" id="PIRSR000018-51"/>
    </source>
</evidence>
<evidence type="ECO:0000256" key="11">
    <source>
        <dbReference type="SAM" id="Phobius"/>
    </source>
</evidence>
<keyword evidence="7 10" id="KW-0408">Iron</keyword>
<dbReference type="PANTHER" id="PTHR35008">
    <property type="entry name" value="BLL4482 PROTEIN-RELATED"/>
    <property type="match status" value="1"/>
</dbReference>
<keyword evidence="4 10" id="KW-0479">Metal-binding</keyword>